<organism evidence="6 7">
    <name type="scientific">Pediococcus cellicola</name>
    <dbReference type="NCBI Taxonomy" id="319652"/>
    <lineage>
        <taxon>Bacteria</taxon>
        <taxon>Bacillati</taxon>
        <taxon>Bacillota</taxon>
        <taxon>Bacilli</taxon>
        <taxon>Lactobacillales</taxon>
        <taxon>Lactobacillaceae</taxon>
        <taxon>Pediococcus</taxon>
    </lineage>
</organism>
<reference evidence="6 7" key="1">
    <citation type="journal article" date="2015" name="Genome Announc.">
        <title>Expanding the biotechnology potential of lactobacilli through comparative genomics of 213 strains and associated genera.</title>
        <authorList>
            <person name="Sun Z."/>
            <person name="Harris H.M."/>
            <person name="McCann A."/>
            <person name="Guo C."/>
            <person name="Argimon S."/>
            <person name="Zhang W."/>
            <person name="Yang X."/>
            <person name="Jeffery I.B."/>
            <person name="Cooney J.C."/>
            <person name="Kagawa T.F."/>
            <person name="Liu W."/>
            <person name="Song Y."/>
            <person name="Salvetti E."/>
            <person name="Wrobel A."/>
            <person name="Rasinkangas P."/>
            <person name="Parkhill J."/>
            <person name="Rea M.C."/>
            <person name="O'Sullivan O."/>
            <person name="Ritari J."/>
            <person name="Douillard F.P."/>
            <person name="Paul Ross R."/>
            <person name="Yang R."/>
            <person name="Briner A.E."/>
            <person name="Felis G.E."/>
            <person name="de Vos W.M."/>
            <person name="Barrangou R."/>
            <person name="Klaenhammer T.R."/>
            <person name="Caufield P.W."/>
            <person name="Cui Y."/>
            <person name="Zhang H."/>
            <person name="O'Toole P.W."/>
        </authorList>
    </citation>
    <scope>NUCLEOTIDE SEQUENCE [LARGE SCALE GENOMIC DNA]</scope>
    <source>
        <strain evidence="6 7">DSM 17757</strain>
    </source>
</reference>
<dbReference type="InterPro" id="IPR012349">
    <property type="entry name" value="Split_barrel_FMN-bd"/>
</dbReference>
<dbReference type="PATRIC" id="fig|319652.3.peg.43"/>
<dbReference type="OrthoDB" id="9794638at2"/>
<dbReference type="SMART" id="SM00903">
    <property type="entry name" value="Flavin_Reduct"/>
    <property type="match status" value="1"/>
</dbReference>
<sequence>MISINPADLTAKATYKLISGSLIPRPIAWITTFNAKRTVINLAPFSFFSGVAGKLPLVSVAILRNDDGSMKHTAKNLVITKEGVIHIVSEGLAHQMNLSAASVDEGETELKITELETTKSQVVAVPALKSPKVRFEVKLHQYVPIKDDQDMVISDLFILKVVEMHFDDAVIDLEHHYIQAKALKPVARLAGPEYANLGKTYKISRPK</sequence>
<dbReference type="RefSeq" id="WP_057747794.1">
    <property type="nucleotide sequence ID" value="NZ_BJVH01000001.1"/>
</dbReference>
<evidence type="ECO:0000259" key="5">
    <source>
        <dbReference type="SMART" id="SM00903"/>
    </source>
</evidence>
<dbReference type="AlphaFoldDB" id="A0A0R2IR65"/>
<keyword evidence="3" id="KW-0288">FMN</keyword>
<dbReference type="Pfam" id="PF01613">
    <property type="entry name" value="Flavin_Reduct"/>
    <property type="match status" value="1"/>
</dbReference>
<evidence type="ECO:0000256" key="4">
    <source>
        <dbReference type="ARBA" id="ARBA00038054"/>
    </source>
</evidence>
<evidence type="ECO:0000313" key="7">
    <source>
        <dbReference type="Proteomes" id="UP000051568"/>
    </source>
</evidence>
<gene>
    <name evidence="6" type="ORF">IV80_GL000042</name>
</gene>
<dbReference type="GO" id="GO:0016646">
    <property type="term" value="F:oxidoreductase activity, acting on the CH-NH group of donors, NAD or NADP as acceptor"/>
    <property type="evidence" value="ECO:0007669"/>
    <property type="project" value="UniProtKB-ARBA"/>
</dbReference>
<feature type="domain" description="Flavin reductase like" evidence="5">
    <location>
        <begin position="20"/>
        <end position="179"/>
    </location>
</feature>
<proteinExistence type="inferred from homology"/>
<evidence type="ECO:0000256" key="1">
    <source>
        <dbReference type="ARBA" id="ARBA00001917"/>
    </source>
</evidence>
<dbReference type="PANTHER" id="PTHR33798">
    <property type="entry name" value="FLAVOPROTEIN OXYGENASE"/>
    <property type="match status" value="1"/>
</dbReference>
<keyword evidence="7" id="KW-1185">Reference proteome</keyword>
<comment type="similarity">
    <text evidence="4">Belongs to the flavoredoxin family.</text>
</comment>
<comment type="caution">
    <text evidence="6">The sequence shown here is derived from an EMBL/GenBank/DDBJ whole genome shotgun (WGS) entry which is preliminary data.</text>
</comment>
<evidence type="ECO:0000256" key="3">
    <source>
        <dbReference type="ARBA" id="ARBA00022643"/>
    </source>
</evidence>
<dbReference type="GO" id="GO:0010181">
    <property type="term" value="F:FMN binding"/>
    <property type="evidence" value="ECO:0007669"/>
    <property type="project" value="InterPro"/>
</dbReference>
<evidence type="ECO:0000313" key="6">
    <source>
        <dbReference type="EMBL" id="KRN67503.1"/>
    </source>
</evidence>
<dbReference type="PANTHER" id="PTHR33798:SF5">
    <property type="entry name" value="FLAVIN REDUCTASE LIKE DOMAIN-CONTAINING PROTEIN"/>
    <property type="match status" value="1"/>
</dbReference>
<dbReference type="Gene3D" id="2.30.110.10">
    <property type="entry name" value="Electron Transport, Fmn-binding Protein, Chain A"/>
    <property type="match status" value="1"/>
</dbReference>
<name>A0A0R2IR65_9LACO</name>
<keyword evidence="2" id="KW-0285">Flavoprotein</keyword>
<dbReference type="EMBL" id="JQBR01000001">
    <property type="protein sequence ID" value="KRN67503.1"/>
    <property type="molecule type" value="Genomic_DNA"/>
</dbReference>
<dbReference type="Proteomes" id="UP000051568">
    <property type="component" value="Unassembled WGS sequence"/>
</dbReference>
<protein>
    <recommendedName>
        <fullName evidence="5">Flavin reductase like domain-containing protein</fullName>
    </recommendedName>
</protein>
<dbReference type="STRING" id="319652.IV80_GL000042"/>
<dbReference type="SUPFAM" id="SSF50475">
    <property type="entry name" value="FMN-binding split barrel"/>
    <property type="match status" value="1"/>
</dbReference>
<evidence type="ECO:0000256" key="2">
    <source>
        <dbReference type="ARBA" id="ARBA00022630"/>
    </source>
</evidence>
<accession>A0A0R2IR65</accession>
<dbReference type="InterPro" id="IPR002563">
    <property type="entry name" value="Flavin_Rdtase-like_dom"/>
</dbReference>
<comment type="cofactor">
    <cofactor evidence="1">
        <name>FMN</name>
        <dbReference type="ChEBI" id="CHEBI:58210"/>
    </cofactor>
</comment>